<dbReference type="Gene3D" id="3.40.50.2300">
    <property type="match status" value="1"/>
</dbReference>
<comment type="caution">
    <text evidence="7">The sequence shown here is derived from an EMBL/GenBank/DDBJ whole genome shotgun (WGS) entry which is preliminary data.</text>
</comment>
<dbReference type="InterPro" id="IPR001789">
    <property type="entry name" value="Sig_transdc_resp-reg_receiver"/>
</dbReference>
<dbReference type="Proteomes" id="UP000566711">
    <property type="component" value="Unassembled WGS sequence"/>
</dbReference>
<dbReference type="PRINTS" id="PR00038">
    <property type="entry name" value="HTHLUXR"/>
</dbReference>
<keyword evidence="8" id="KW-1185">Reference proteome</keyword>
<dbReference type="GO" id="GO:0006355">
    <property type="term" value="P:regulation of DNA-templated transcription"/>
    <property type="evidence" value="ECO:0007669"/>
    <property type="project" value="InterPro"/>
</dbReference>
<dbReference type="GO" id="GO:0000160">
    <property type="term" value="P:phosphorelay signal transduction system"/>
    <property type="evidence" value="ECO:0007669"/>
    <property type="project" value="InterPro"/>
</dbReference>
<name>A0A7W2EL58_9BURK</name>
<dbReference type="InterPro" id="IPR036388">
    <property type="entry name" value="WH-like_DNA-bd_sf"/>
</dbReference>
<keyword evidence="3" id="KW-0804">Transcription</keyword>
<dbReference type="EMBL" id="JACEZS010000021">
    <property type="protein sequence ID" value="MBA5607795.1"/>
    <property type="molecule type" value="Genomic_DNA"/>
</dbReference>
<dbReference type="InterPro" id="IPR000792">
    <property type="entry name" value="Tscrpt_reg_LuxR_C"/>
</dbReference>
<dbReference type="SUPFAM" id="SSF46894">
    <property type="entry name" value="C-terminal effector domain of the bipartite response regulators"/>
    <property type="match status" value="1"/>
</dbReference>
<feature type="domain" description="Response regulatory" evidence="6">
    <location>
        <begin position="6"/>
        <end position="120"/>
    </location>
</feature>
<keyword evidence="1" id="KW-0805">Transcription regulation</keyword>
<dbReference type="CDD" id="cd06170">
    <property type="entry name" value="LuxR_C_like"/>
    <property type="match status" value="1"/>
</dbReference>
<dbReference type="RefSeq" id="WP_182219997.1">
    <property type="nucleotide sequence ID" value="NZ_JACEZS010000021.1"/>
</dbReference>
<dbReference type="PANTHER" id="PTHR44688:SF16">
    <property type="entry name" value="DNA-BINDING TRANSCRIPTIONAL ACTIVATOR DEVR_DOSR"/>
    <property type="match status" value="1"/>
</dbReference>
<sequence>MTPSPLIHVIDDDVSLRAALGRLLAVSGYRVCSYESASAFLDAAPDDEAGCILLDVHMPGLTGLQLQEHLAACGSILPIVFLTGSADIATSVRAIKAGAEDYLLKPITRDALVDVIERAVRRWTAAAAGRAGLADLRQRHASLTAREREVFALVIQGLMNKQIAYALGNSERTVKAQRQAVMEKLGADSVADLVTMGIRLGVLKG</sequence>
<dbReference type="Pfam" id="PF00072">
    <property type="entry name" value="Response_reg"/>
    <property type="match status" value="1"/>
</dbReference>
<reference evidence="7 8" key="1">
    <citation type="submission" date="2020-07" db="EMBL/GenBank/DDBJ databases">
        <title>Novel species isolated from subtropical streams in China.</title>
        <authorList>
            <person name="Lu H."/>
        </authorList>
    </citation>
    <scope>NUCLEOTIDE SEQUENCE [LARGE SCALE GENOMIC DNA]</scope>
    <source>
        <strain evidence="7 8">FT3S</strain>
    </source>
</reference>
<proteinExistence type="predicted"/>
<keyword evidence="4" id="KW-0597">Phosphoprotein</keyword>
<feature type="modified residue" description="4-aspartylphosphate" evidence="4">
    <location>
        <position position="55"/>
    </location>
</feature>
<dbReference type="PROSITE" id="PS50043">
    <property type="entry name" value="HTH_LUXR_2"/>
    <property type="match status" value="1"/>
</dbReference>
<evidence type="ECO:0000256" key="3">
    <source>
        <dbReference type="ARBA" id="ARBA00023163"/>
    </source>
</evidence>
<evidence type="ECO:0000313" key="8">
    <source>
        <dbReference type="Proteomes" id="UP000566711"/>
    </source>
</evidence>
<organism evidence="7 8">
    <name type="scientific">Rugamonas fusca</name>
    <dbReference type="NCBI Taxonomy" id="2758568"/>
    <lineage>
        <taxon>Bacteria</taxon>
        <taxon>Pseudomonadati</taxon>
        <taxon>Pseudomonadota</taxon>
        <taxon>Betaproteobacteria</taxon>
        <taxon>Burkholderiales</taxon>
        <taxon>Oxalobacteraceae</taxon>
        <taxon>Telluria group</taxon>
        <taxon>Rugamonas</taxon>
    </lineage>
</organism>
<keyword evidence="2" id="KW-0238">DNA-binding</keyword>
<dbReference type="SUPFAM" id="SSF52172">
    <property type="entry name" value="CheY-like"/>
    <property type="match status" value="1"/>
</dbReference>
<dbReference type="GO" id="GO:0003677">
    <property type="term" value="F:DNA binding"/>
    <property type="evidence" value="ECO:0007669"/>
    <property type="project" value="UniProtKB-KW"/>
</dbReference>
<protein>
    <submittedName>
        <fullName evidence="7">Response regulator transcription factor</fullName>
    </submittedName>
</protein>
<evidence type="ECO:0000256" key="2">
    <source>
        <dbReference type="ARBA" id="ARBA00023125"/>
    </source>
</evidence>
<evidence type="ECO:0000256" key="1">
    <source>
        <dbReference type="ARBA" id="ARBA00023015"/>
    </source>
</evidence>
<accession>A0A7W2EL58</accession>
<dbReference type="Pfam" id="PF00196">
    <property type="entry name" value="GerE"/>
    <property type="match status" value="1"/>
</dbReference>
<evidence type="ECO:0000259" key="6">
    <source>
        <dbReference type="PROSITE" id="PS50110"/>
    </source>
</evidence>
<feature type="domain" description="HTH luxR-type" evidence="5">
    <location>
        <begin position="136"/>
        <end position="201"/>
    </location>
</feature>
<gene>
    <name evidence="7" type="ORF">H3H36_20785</name>
</gene>
<evidence type="ECO:0000256" key="4">
    <source>
        <dbReference type="PROSITE-ProRule" id="PRU00169"/>
    </source>
</evidence>
<dbReference type="SMART" id="SM00421">
    <property type="entry name" value="HTH_LUXR"/>
    <property type="match status" value="1"/>
</dbReference>
<evidence type="ECO:0000259" key="5">
    <source>
        <dbReference type="PROSITE" id="PS50043"/>
    </source>
</evidence>
<evidence type="ECO:0000313" key="7">
    <source>
        <dbReference type="EMBL" id="MBA5607795.1"/>
    </source>
</evidence>
<dbReference type="InterPro" id="IPR016032">
    <property type="entry name" value="Sig_transdc_resp-reg_C-effctor"/>
</dbReference>
<dbReference type="PROSITE" id="PS50110">
    <property type="entry name" value="RESPONSE_REGULATORY"/>
    <property type="match status" value="1"/>
</dbReference>
<dbReference type="PANTHER" id="PTHR44688">
    <property type="entry name" value="DNA-BINDING TRANSCRIPTIONAL ACTIVATOR DEVR_DOSR"/>
    <property type="match status" value="1"/>
</dbReference>
<dbReference type="AlphaFoldDB" id="A0A7W2EL58"/>
<dbReference type="Gene3D" id="1.10.10.10">
    <property type="entry name" value="Winged helix-like DNA-binding domain superfamily/Winged helix DNA-binding domain"/>
    <property type="match status" value="1"/>
</dbReference>
<dbReference type="SMART" id="SM00448">
    <property type="entry name" value="REC"/>
    <property type="match status" value="1"/>
</dbReference>
<dbReference type="InterPro" id="IPR011006">
    <property type="entry name" value="CheY-like_superfamily"/>
</dbReference>